<dbReference type="InterPro" id="IPR007553">
    <property type="entry name" value="2-thiour_desulf"/>
</dbReference>
<comment type="caution">
    <text evidence="2">The sequence shown here is derived from an EMBL/GenBank/DDBJ whole genome shotgun (WGS) entry which is preliminary data.</text>
</comment>
<organism evidence="2 3">
    <name type="scientific">Anaeromyxobacter diazotrophicus</name>
    <dbReference type="NCBI Taxonomy" id="2590199"/>
    <lineage>
        <taxon>Bacteria</taxon>
        <taxon>Pseudomonadati</taxon>
        <taxon>Myxococcota</taxon>
        <taxon>Myxococcia</taxon>
        <taxon>Myxococcales</taxon>
        <taxon>Cystobacterineae</taxon>
        <taxon>Anaeromyxobacteraceae</taxon>
        <taxon>Anaeromyxobacter</taxon>
    </lineage>
</organism>
<dbReference type="InterPro" id="IPR017087">
    <property type="entry name" value="UCP037004"/>
</dbReference>
<dbReference type="Pfam" id="PF08349">
    <property type="entry name" value="DUF1722"/>
    <property type="match status" value="1"/>
</dbReference>
<gene>
    <name evidence="2" type="ORF">AMYX_17630</name>
</gene>
<evidence type="ECO:0000313" key="2">
    <source>
        <dbReference type="EMBL" id="GEJ57022.1"/>
    </source>
</evidence>
<reference evidence="3" key="1">
    <citation type="journal article" date="2020" name="Appl. Environ. Microbiol.">
        <title>Diazotrophic Anaeromyxobacter Isolates from Soils.</title>
        <authorList>
            <person name="Masuda Y."/>
            <person name="Yamanaka H."/>
            <person name="Xu Z.X."/>
            <person name="Shiratori Y."/>
            <person name="Aono T."/>
            <person name="Amachi S."/>
            <person name="Senoo K."/>
            <person name="Itoh H."/>
        </authorList>
    </citation>
    <scope>NUCLEOTIDE SEQUENCE [LARGE SCALE GENOMIC DNA]</scope>
    <source>
        <strain evidence="3">R267</strain>
    </source>
</reference>
<dbReference type="AlphaFoldDB" id="A0A7I9VKT9"/>
<accession>A0A7I9VKT9</accession>
<dbReference type="InterPro" id="IPR013560">
    <property type="entry name" value="DUF1722"/>
</dbReference>
<dbReference type="EMBL" id="BJTG01000004">
    <property type="protein sequence ID" value="GEJ57022.1"/>
    <property type="molecule type" value="Genomic_DNA"/>
</dbReference>
<dbReference type="PIRSF" id="PIRSF037004">
    <property type="entry name" value="UCP037004"/>
    <property type="match status" value="1"/>
</dbReference>
<dbReference type="Proteomes" id="UP000503640">
    <property type="component" value="Unassembled WGS sequence"/>
</dbReference>
<evidence type="ECO:0000313" key="3">
    <source>
        <dbReference type="Proteomes" id="UP000503640"/>
    </source>
</evidence>
<keyword evidence="3" id="KW-1185">Reference proteome</keyword>
<proteinExistence type="predicted"/>
<evidence type="ECO:0000259" key="1">
    <source>
        <dbReference type="Pfam" id="PF08349"/>
    </source>
</evidence>
<protein>
    <recommendedName>
        <fullName evidence="1">DUF1722 domain-containing protein</fullName>
    </recommendedName>
</protein>
<dbReference type="Pfam" id="PF04463">
    <property type="entry name" value="2-thiour_desulf"/>
    <property type="match status" value="1"/>
</dbReference>
<name>A0A7I9VKT9_9BACT</name>
<feature type="domain" description="DUF1722" evidence="1">
    <location>
        <begin position="173"/>
        <end position="289"/>
    </location>
</feature>
<dbReference type="PANTHER" id="PTHR30087">
    <property type="entry name" value="INNER MEMBRANE PROTEIN"/>
    <property type="match status" value="1"/>
</dbReference>
<sequence>MRYDGGHKRNDFLTGLLARFVEFVPVCPEVELGLGTPREAIRLVRDGGLVRLVGRATGADHTAAMRRLAERRVAELARLDLDGYVLKKDSPSCGMERVKVYGGAVATKDGRGAFAAVLLDRLPLLPVEEEGRLQDLPLREAFVERLFAYRRLKALFAGRWALGELVAFHAAEKLLLLAHEPAAYQQLGRLVAGAKGIPRAELARRYGERYLRALAKPATRGRHVNVLQHMAGYLKDLAAPGERQELQEAIADYRQGLVPLVVPVTLLRHHVRRHGIAYLAGQRYLEPHPKELMLRNHA</sequence>
<dbReference type="PANTHER" id="PTHR30087:SF0">
    <property type="entry name" value="INNER MEMBRANE PROTEIN"/>
    <property type="match status" value="1"/>
</dbReference>